<name>Q1YMP5_AURMS</name>
<dbReference type="EMBL" id="AAPJ01000001">
    <property type="protein sequence ID" value="EAS51336.1"/>
    <property type="molecule type" value="Genomic_DNA"/>
</dbReference>
<evidence type="ECO:0000313" key="6">
    <source>
        <dbReference type="Proteomes" id="UP000000321"/>
    </source>
</evidence>
<evidence type="ECO:0000256" key="2">
    <source>
        <dbReference type="ARBA" id="ARBA00022729"/>
    </source>
</evidence>
<accession>Q1YMP5</accession>
<feature type="region of interest" description="Disordered" evidence="3">
    <location>
        <begin position="162"/>
        <end position="213"/>
    </location>
</feature>
<dbReference type="GO" id="GO:0009289">
    <property type="term" value="C:pilus"/>
    <property type="evidence" value="ECO:0007669"/>
    <property type="project" value="InterPro"/>
</dbReference>
<feature type="compositionally biased region" description="Polar residues" evidence="3">
    <location>
        <begin position="195"/>
        <end position="213"/>
    </location>
</feature>
<sequence>MPRTATAVRPMPSPAKEKIMKKSLKATLLSASILALGASIAFADDNDAFTLQSGQDNTALILQSGVGSNVAGSSDHAITQDGDDNTLRIEQIADDIRGGRQNFVGAGSVDAVDNDYAGFLQQGDDNTATIRQDGDRNRVFQLKQIGNDNGATVSQTGSFNGVTSISQSSDGNSVSVTQTGSQNLVGRSQYRALPRSSQNETESGIYQNGGNNTLTISTVGDRNRTYVAAQNSTGFAAGNQASLEILGSDNGQTGFGTGFAAGLGMDSRFVVAGLERSVVRQTGSNGLDVTINGNDNAYGFIQTGTAGLTASVRGSDNQLAVGQNIGIGQALRDDAIVTITGSGNDVGLNQTTNSGASARVSADIDIDGSNNRLGITQTQNGNATSSLVVSLVGSGNNATSLGGFTGDAGSIFFNRTPGYLEQGGSNNTMELKVGAVGSPSDNNLFSMRQSSSNNTINGTIMGSNNQAVVSQSGGDMATFTQNGSFNNIGVRQ</sequence>
<feature type="signal peptide" evidence="4">
    <location>
        <begin position="1"/>
        <end position="43"/>
    </location>
</feature>
<feature type="chain" id="PRO_5004197683" description="Curlin associated repeat-containing protein" evidence="4">
    <location>
        <begin position="44"/>
        <end position="492"/>
    </location>
</feature>
<comment type="caution">
    <text evidence="5">The sequence shown here is derived from an EMBL/GenBank/DDBJ whole genome shotgun (WGS) entry which is preliminary data.</text>
</comment>
<reference evidence="5 6" key="1">
    <citation type="journal article" date="2008" name="Appl. Environ. Microbiol.">
        <title>Genomic insights into Mn(II) oxidation by the marine alphaproteobacterium Aurantimonas sp. strain SI85-9A1.</title>
        <authorList>
            <person name="Dick G.J."/>
            <person name="Podell S."/>
            <person name="Johnson H.A."/>
            <person name="Rivera-Espinoza Y."/>
            <person name="Bernier-Latmani R."/>
            <person name="McCarthy J.K."/>
            <person name="Torpey J.W."/>
            <person name="Clement B.G."/>
            <person name="Gaasterland T."/>
            <person name="Tebo B.M."/>
        </authorList>
    </citation>
    <scope>NUCLEOTIDE SEQUENCE [LARGE SCALE GENOMIC DNA]</scope>
    <source>
        <strain evidence="5 6">SI85-9A1</strain>
    </source>
</reference>
<proteinExistence type="inferred from homology"/>
<dbReference type="Pfam" id="PF07012">
    <property type="entry name" value="Curlin_rpt"/>
    <property type="match status" value="1"/>
</dbReference>
<dbReference type="Proteomes" id="UP000000321">
    <property type="component" value="Unassembled WGS sequence"/>
</dbReference>
<dbReference type="GO" id="GO:0007155">
    <property type="term" value="P:cell adhesion"/>
    <property type="evidence" value="ECO:0007669"/>
    <property type="project" value="InterPro"/>
</dbReference>
<dbReference type="InterPro" id="IPR009742">
    <property type="entry name" value="Curlin_rpt"/>
</dbReference>
<evidence type="ECO:0008006" key="7">
    <source>
        <dbReference type="Google" id="ProtNLM"/>
    </source>
</evidence>
<evidence type="ECO:0000313" key="5">
    <source>
        <dbReference type="EMBL" id="EAS51336.1"/>
    </source>
</evidence>
<organism evidence="5 6">
    <name type="scientific">Aurantimonas manganoxydans (strain ATCC BAA-1229 / DSM 21871 / SI85-9A1)</name>
    <dbReference type="NCBI Taxonomy" id="287752"/>
    <lineage>
        <taxon>Bacteria</taxon>
        <taxon>Pseudomonadati</taxon>
        <taxon>Pseudomonadota</taxon>
        <taxon>Alphaproteobacteria</taxon>
        <taxon>Hyphomicrobiales</taxon>
        <taxon>Aurantimonadaceae</taxon>
        <taxon>Aurantimonas</taxon>
    </lineage>
</organism>
<evidence type="ECO:0000256" key="4">
    <source>
        <dbReference type="SAM" id="SignalP"/>
    </source>
</evidence>
<evidence type="ECO:0000256" key="3">
    <source>
        <dbReference type="SAM" id="MobiDB-lite"/>
    </source>
</evidence>
<keyword evidence="2 4" id="KW-0732">Signal</keyword>
<dbReference type="BioCyc" id="AURANTIMONAS:SI859A1_02151-MONOMER"/>
<protein>
    <recommendedName>
        <fullName evidence="7">Curlin associated repeat-containing protein</fullName>
    </recommendedName>
</protein>
<evidence type="ECO:0000256" key="1">
    <source>
        <dbReference type="ARBA" id="ARBA00009766"/>
    </source>
</evidence>
<comment type="similarity">
    <text evidence="1">Belongs to the CsgA/CsgB family.</text>
</comment>
<dbReference type="HOGENOM" id="CLU_554138_0_0_5"/>
<gene>
    <name evidence="5" type="ORF">SI859A1_02151</name>
</gene>
<dbReference type="AlphaFoldDB" id="Q1YMP5"/>
<keyword evidence="6" id="KW-1185">Reference proteome</keyword>
<feature type="compositionally biased region" description="Polar residues" evidence="3">
    <location>
        <begin position="162"/>
        <end position="186"/>
    </location>
</feature>